<dbReference type="PROSITE" id="PS50195">
    <property type="entry name" value="PX"/>
    <property type="match status" value="1"/>
</dbReference>
<keyword evidence="1" id="KW-0812">Transmembrane</keyword>
<dbReference type="Gene3D" id="1.10.167.10">
    <property type="entry name" value="Regulator of G-protein Signalling 4, domain 2"/>
    <property type="match status" value="1"/>
</dbReference>
<keyword evidence="1" id="KW-1133">Transmembrane helix</keyword>
<dbReference type="Pfam" id="PF00787">
    <property type="entry name" value="PX"/>
    <property type="match status" value="1"/>
</dbReference>
<dbReference type="AlphaFoldDB" id="A0A6J2XHV3"/>
<feature type="domain" description="RGS" evidence="2">
    <location>
        <begin position="323"/>
        <end position="454"/>
    </location>
</feature>
<dbReference type="GO" id="GO:0035091">
    <property type="term" value="F:phosphatidylinositol binding"/>
    <property type="evidence" value="ECO:0007669"/>
    <property type="project" value="InterPro"/>
</dbReference>
<dbReference type="SUPFAM" id="SSF48097">
    <property type="entry name" value="Regulator of G-protein signaling, RGS"/>
    <property type="match status" value="1"/>
</dbReference>
<reference evidence="6" key="1">
    <citation type="submission" date="2025-08" db="UniProtKB">
        <authorList>
            <consortium name="RefSeq"/>
        </authorList>
    </citation>
    <scope>IDENTIFICATION</scope>
    <source>
        <tissue evidence="6">Gonads</tissue>
    </source>
</reference>
<accession>A0A6J2XHV3</accession>
<dbReference type="InterPro" id="IPR036871">
    <property type="entry name" value="PX_dom_sf"/>
</dbReference>
<sequence length="902" mass="103960">MKAVLEVLNLIKKDKYIKYSVIIILFLCIVHSLILGYASGLIVLLWYILGYAISFILIEYQPYVVAYLEKLVSVYNNRSSIREKIKSSCSVCDDLTCKRHQITKDLRPWKIIQISDELNEAIIHFYERILNTFVSSWYNQFTDSKDFPNELRFCLKYASATLINRFFQIDYINVITNKLVPQAIKHIDDYLYMQQIAKLKNVKFNDVVVEYLGKKLHPAITNRKNELEYLQHLSSELIKQLLPEHYIKCKNYSVLLREILAGWVLLPLMDVLADPNIINHLVIIATNYRPGKSSKVLSTANNVEFLENFIAVDDNSTSSLAINLNKIKNNVELLYAFMQFLKKEEQVHILQFCLDVDDFNTKLLTPDLTKKQLEDLHSQAISLYKEYLSEDSISFIGCSKEICDQFNGLIKDIYSVAQLRTSKPLYQAYEYAFNYLESIWLPHFFHSNEFYNYICGSKVSATYHKASIKTKLIGFGSPIKDRSKKYYEQSNYSAVSKISSSFGKIKGVLKTQIPVEGSLDSLEAIENGISEDLILNENLIRDLSSWRVTIPTSEVTPNKVTYFCLNVLHVDNSTPDHKINNWIVWRKDQDFFTLKSKLVEFHGEDEICDSPLPSRKAGSAIESRMAKYEDFIMKLLQKPSLRGSDLLHTFLTHDEDFTLVISTLAATNQDIGNIYQSVAYKLRKEKGQHLDSFMATFFNSIAKQKPDKIDLAEEGLEMHSGINQVTPKTFHSNIFKDNFGVSYRQCLDSSSSSFSPVLFSECLFYLFKNIFKVPIVFLKLYVAVCSVAQQLIDLFSKIIIEKKLKTALCQSNLAFLIGLLEGVIFDHRPTHTQQEYEERKIKAFKDINFCPKYLERIFGSPINEGLTTILEILQNPHYNKQLAYNLIDIVLLEMFPELAGQN</sequence>
<dbReference type="InterPro" id="IPR003114">
    <property type="entry name" value="Phox_assoc"/>
</dbReference>
<evidence type="ECO:0000259" key="4">
    <source>
        <dbReference type="PROSITE" id="PS51207"/>
    </source>
</evidence>
<dbReference type="InterPro" id="IPR036305">
    <property type="entry name" value="RGS_sf"/>
</dbReference>
<evidence type="ECO:0000256" key="1">
    <source>
        <dbReference type="SAM" id="Phobius"/>
    </source>
</evidence>
<dbReference type="GeneID" id="115878487"/>
<keyword evidence="5" id="KW-1185">Reference proteome</keyword>
<dbReference type="KEGG" id="soy:115878487"/>
<dbReference type="InParanoid" id="A0A6J2XHV3"/>
<evidence type="ECO:0000313" key="5">
    <source>
        <dbReference type="Proteomes" id="UP000504635"/>
    </source>
</evidence>
<dbReference type="PROSITE" id="PS50132">
    <property type="entry name" value="RGS"/>
    <property type="match status" value="1"/>
</dbReference>
<feature type="domain" description="PX" evidence="3">
    <location>
        <begin position="544"/>
        <end position="658"/>
    </location>
</feature>
<proteinExistence type="predicted"/>
<dbReference type="Gene3D" id="3.30.1520.10">
    <property type="entry name" value="Phox-like domain"/>
    <property type="match status" value="1"/>
</dbReference>
<dbReference type="PANTHER" id="PTHR22775">
    <property type="entry name" value="SORTING NEXIN"/>
    <property type="match status" value="1"/>
</dbReference>
<dbReference type="InterPro" id="IPR001683">
    <property type="entry name" value="PX_dom"/>
</dbReference>
<evidence type="ECO:0000259" key="2">
    <source>
        <dbReference type="PROSITE" id="PS50132"/>
    </source>
</evidence>
<evidence type="ECO:0000259" key="3">
    <source>
        <dbReference type="PROSITE" id="PS50195"/>
    </source>
</evidence>
<keyword evidence="1" id="KW-0472">Membrane</keyword>
<dbReference type="SUPFAM" id="SSF64268">
    <property type="entry name" value="PX domain"/>
    <property type="match status" value="1"/>
</dbReference>
<dbReference type="Proteomes" id="UP000504635">
    <property type="component" value="Unplaced"/>
</dbReference>
<dbReference type="GO" id="GO:0005770">
    <property type="term" value="C:late endosome"/>
    <property type="evidence" value="ECO:0007669"/>
    <property type="project" value="TreeGrafter"/>
</dbReference>
<dbReference type="Pfam" id="PF00615">
    <property type="entry name" value="RGS"/>
    <property type="match status" value="1"/>
</dbReference>
<dbReference type="SMART" id="SM00315">
    <property type="entry name" value="RGS"/>
    <property type="match status" value="1"/>
</dbReference>
<dbReference type="InterPro" id="IPR044926">
    <property type="entry name" value="RGS_subdomain_2"/>
</dbReference>
<evidence type="ECO:0000313" key="6">
    <source>
        <dbReference type="RefSeq" id="XP_030750867.1"/>
    </source>
</evidence>
<dbReference type="SMART" id="SM00313">
    <property type="entry name" value="PXA"/>
    <property type="match status" value="1"/>
</dbReference>
<dbReference type="Pfam" id="PF02194">
    <property type="entry name" value="PXA"/>
    <property type="match status" value="1"/>
</dbReference>
<gene>
    <name evidence="6" type="primary">LOC115878487</name>
</gene>
<name>A0A6J2XHV3_SITOR</name>
<dbReference type="RefSeq" id="XP_030750867.1">
    <property type="nucleotide sequence ID" value="XM_030895007.1"/>
</dbReference>
<dbReference type="PROSITE" id="PS51207">
    <property type="entry name" value="PXA"/>
    <property type="match status" value="1"/>
</dbReference>
<organism evidence="5 6">
    <name type="scientific">Sitophilus oryzae</name>
    <name type="common">Rice weevil</name>
    <name type="synonym">Curculio oryzae</name>
    <dbReference type="NCBI Taxonomy" id="7048"/>
    <lineage>
        <taxon>Eukaryota</taxon>
        <taxon>Metazoa</taxon>
        <taxon>Ecdysozoa</taxon>
        <taxon>Arthropoda</taxon>
        <taxon>Hexapoda</taxon>
        <taxon>Insecta</taxon>
        <taxon>Pterygota</taxon>
        <taxon>Neoptera</taxon>
        <taxon>Endopterygota</taxon>
        <taxon>Coleoptera</taxon>
        <taxon>Polyphaga</taxon>
        <taxon>Cucujiformia</taxon>
        <taxon>Curculionidae</taxon>
        <taxon>Dryophthorinae</taxon>
        <taxon>Sitophilus</taxon>
    </lineage>
</organism>
<feature type="transmembrane region" description="Helical" evidence="1">
    <location>
        <begin position="21"/>
        <end position="49"/>
    </location>
</feature>
<dbReference type="PANTHER" id="PTHR22775:SF44">
    <property type="entry name" value="SORTING NEXIN-14"/>
    <property type="match status" value="1"/>
</dbReference>
<dbReference type="GO" id="GO:0097352">
    <property type="term" value="P:autophagosome maturation"/>
    <property type="evidence" value="ECO:0007669"/>
    <property type="project" value="TreeGrafter"/>
</dbReference>
<dbReference type="OrthoDB" id="5957963at2759"/>
<dbReference type="InterPro" id="IPR016137">
    <property type="entry name" value="RGS"/>
</dbReference>
<feature type="domain" description="PXA" evidence="4">
    <location>
        <begin position="115"/>
        <end position="290"/>
    </location>
</feature>
<protein>
    <submittedName>
        <fullName evidence="6">Sorting nexin-14-like isoform X1</fullName>
    </submittedName>
</protein>